<evidence type="ECO:0000256" key="7">
    <source>
        <dbReference type="ARBA" id="ARBA00022989"/>
    </source>
</evidence>
<feature type="domain" description="ABC transmembrane type-1" evidence="10">
    <location>
        <begin position="72"/>
        <end position="261"/>
    </location>
</feature>
<feature type="transmembrane region" description="Helical" evidence="9">
    <location>
        <begin position="193"/>
        <end position="218"/>
    </location>
</feature>
<name>A0ABV7K952_9HYPH</name>
<evidence type="ECO:0000256" key="8">
    <source>
        <dbReference type="ARBA" id="ARBA00023136"/>
    </source>
</evidence>
<keyword evidence="8 9" id="KW-0472">Membrane</keyword>
<dbReference type="SUPFAM" id="SSF161098">
    <property type="entry name" value="MetI-like"/>
    <property type="match status" value="1"/>
</dbReference>
<keyword evidence="6" id="KW-0653">Protein transport</keyword>
<evidence type="ECO:0000256" key="1">
    <source>
        <dbReference type="ARBA" id="ARBA00004651"/>
    </source>
</evidence>
<dbReference type="PANTHER" id="PTHR43386:SF1">
    <property type="entry name" value="D,D-DIPEPTIDE TRANSPORT SYSTEM PERMEASE PROTEIN DDPC-RELATED"/>
    <property type="match status" value="1"/>
</dbReference>
<accession>A0ABV7K952</accession>
<keyword evidence="3" id="KW-1003">Cell membrane</keyword>
<feature type="transmembrane region" description="Helical" evidence="9">
    <location>
        <begin position="76"/>
        <end position="99"/>
    </location>
</feature>
<dbReference type="InterPro" id="IPR000515">
    <property type="entry name" value="MetI-like"/>
</dbReference>
<dbReference type="EMBL" id="JBHRTK010000004">
    <property type="protein sequence ID" value="MFC3205511.1"/>
    <property type="molecule type" value="Genomic_DNA"/>
</dbReference>
<comment type="similarity">
    <text evidence="9">Belongs to the binding-protein-dependent transport system permease family.</text>
</comment>
<evidence type="ECO:0000313" key="12">
    <source>
        <dbReference type="Proteomes" id="UP001595583"/>
    </source>
</evidence>
<evidence type="ECO:0000256" key="9">
    <source>
        <dbReference type="RuleBase" id="RU363032"/>
    </source>
</evidence>
<keyword evidence="2 9" id="KW-0813">Transport</keyword>
<evidence type="ECO:0000256" key="2">
    <source>
        <dbReference type="ARBA" id="ARBA00022448"/>
    </source>
</evidence>
<comment type="caution">
    <text evidence="11">The sequence shown here is derived from an EMBL/GenBank/DDBJ whole genome shotgun (WGS) entry which is preliminary data.</text>
</comment>
<keyword evidence="5" id="KW-0571">Peptide transport</keyword>
<feature type="transmembrane region" description="Helical" evidence="9">
    <location>
        <begin position="111"/>
        <end position="131"/>
    </location>
</feature>
<dbReference type="RefSeq" id="WP_378219040.1">
    <property type="nucleotide sequence ID" value="NZ_JBHRTK010000004.1"/>
</dbReference>
<reference evidence="12" key="1">
    <citation type="journal article" date="2019" name="Int. J. Syst. Evol. Microbiol.">
        <title>The Global Catalogue of Microorganisms (GCM) 10K type strain sequencing project: providing services to taxonomists for standard genome sequencing and annotation.</title>
        <authorList>
            <consortium name="The Broad Institute Genomics Platform"/>
            <consortium name="The Broad Institute Genome Sequencing Center for Infectious Disease"/>
            <person name="Wu L."/>
            <person name="Ma J."/>
        </authorList>
    </citation>
    <scope>NUCLEOTIDE SEQUENCE [LARGE SCALE GENOMIC DNA]</scope>
    <source>
        <strain evidence="12">KCTC 52165</strain>
    </source>
</reference>
<comment type="subcellular location">
    <subcellularLocation>
        <location evidence="1 9">Cell membrane</location>
        <topology evidence="1 9">Multi-pass membrane protein</topology>
    </subcellularLocation>
</comment>
<protein>
    <submittedName>
        <fullName evidence="11">ABC transporter permease</fullName>
    </submittedName>
</protein>
<dbReference type="InterPro" id="IPR050366">
    <property type="entry name" value="BP-dependent_transpt_permease"/>
</dbReference>
<gene>
    <name evidence="11" type="ORF">ACFOHJ_04745</name>
</gene>
<keyword evidence="4 9" id="KW-0812">Transmembrane</keyword>
<evidence type="ECO:0000256" key="5">
    <source>
        <dbReference type="ARBA" id="ARBA00022856"/>
    </source>
</evidence>
<dbReference type="Gene3D" id="1.10.3720.10">
    <property type="entry name" value="MetI-like"/>
    <property type="match status" value="1"/>
</dbReference>
<evidence type="ECO:0000313" key="11">
    <source>
        <dbReference type="EMBL" id="MFC3205511.1"/>
    </source>
</evidence>
<dbReference type="PROSITE" id="PS50928">
    <property type="entry name" value="ABC_TM1"/>
    <property type="match status" value="1"/>
</dbReference>
<evidence type="ECO:0000256" key="4">
    <source>
        <dbReference type="ARBA" id="ARBA00022692"/>
    </source>
</evidence>
<dbReference type="Proteomes" id="UP001595583">
    <property type="component" value="Unassembled WGS sequence"/>
</dbReference>
<dbReference type="CDD" id="cd06261">
    <property type="entry name" value="TM_PBP2"/>
    <property type="match status" value="1"/>
</dbReference>
<sequence length="276" mass="28651">MRGLNKFFDIPGTRFAAGLVLALTLLAAAGPLFLRDPNALDLANRLGSPGAAHLFGTDQLGRDILSRLVAGGRVSLLVGVTGTLAALVGGVIVGGFCGFGPVWLDNVVMRVNDVLISFPFVVVAIALAFVLGPNLKLLIVVIAITQVPTIIRIARSSVLAVSQREFVLVSRSLGRSTTAILFRHILPNAMGPVLAFASLSVGTAINIEAGLSFIGAGVQPPTASWGTILSEGSAHLRTAPWITLFAGATICVAVLAFTILGEALRTLLDPRGDLSK</sequence>
<evidence type="ECO:0000256" key="6">
    <source>
        <dbReference type="ARBA" id="ARBA00022927"/>
    </source>
</evidence>
<evidence type="ECO:0000259" key="10">
    <source>
        <dbReference type="PROSITE" id="PS50928"/>
    </source>
</evidence>
<keyword evidence="12" id="KW-1185">Reference proteome</keyword>
<dbReference type="PANTHER" id="PTHR43386">
    <property type="entry name" value="OLIGOPEPTIDE TRANSPORT SYSTEM PERMEASE PROTEIN APPC"/>
    <property type="match status" value="1"/>
</dbReference>
<feature type="transmembrane region" description="Helical" evidence="9">
    <location>
        <begin position="238"/>
        <end position="261"/>
    </location>
</feature>
<keyword evidence="7 9" id="KW-1133">Transmembrane helix</keyword>
<organism evidence="11 12">
    <name type="scientific">Aquamicrobium soli</name>
    <dbReference type="NCBI Taxonomy" id="1811518"/>
    <lineage>
        <taxon>Bacteria</taxon>
        <taxon>Pseudomonadati</taxon>
        <taxon>Pseudomonadota</taxon>
        <taxon>Alphaproteobacteria</taxon>
        <taxon>Hyphomicrobiales</taxon>
        <taxon>Phyllobacteriaceae</taxon>
        <taxon>Aquamicrobium</taxon>
    </lineage>
</organism>
<evidence type="ECO:0000256" key="3">
    <source>
        <dbReference type="ARBA" id="ARBA00022475"/>
    </source>
</evidence>
<dbReference type="InterPro" id="IPR035906">
    <property type="entry name" value="MetI-like_sf"/>
</dbReference>
<proteinExistence type="inferred from homology"/>
<dbReference type="Pfam" id="PF00528">
    <property type="entry name" value="BPD_transp_1"/>
    <property type="match status" value="1"/>
</dbReference>